<evidence type="ECO:0000256" key="14">
    <source>
        <dbReference type="ARBA" id="ARBA00031222"/>
    </source>
</evidence>
<protein>
    <recommendedName>
        <fullName evidence="6">NADH dehydrogenase [ubiquinone] iron-sulfur protein 5</fullName>
    </recommendedName>
    <alternativeName>
        <fullName evidence="14">Complex I-15 kDa</fullName>
    </alternativeName>
    <alternativeName>
        <fullName evidence="15">NADH-ubiquinone oxidoreductase 15 kDa subunit</fullName>
    </alternativeName>
</protein>
<dbReference type="PANTHER" id="PTHR15224:SF1">
    <property type="entry name" value="NADH DEHYDROGENASE [UBIQUINONE] IRON-SULFUR PROTEIN 5"/>
    <property type="match status" value="1"/>
</dbReference>
<evidence type="ECO:0000256" key="9">
    <source>
        <dbReference type="ARBA" id="ARBA00022792"/>
    </source>
</evidence>
<comment type="subunit">
    <text evidence="5">Mammalian complex I is composed of 45 different subunits. This is a component of the iron-sulfur (IP) fragment of the enzyme.</text>
</comment>
<dbReference type="GO" id="GO:0032981">
    <property type="term" value="P:mitochondrial respiratory chain complex I assembly"/>
    <property type="evidence" value="ECO:0007669"/>
    <property type="project" value="TreeGrafter"/>
</dbReference>
<keyword evidence="10" id="KW-0249">Electron transport</keyword>
<feature type="disulfide bond" evidence="16">
    <location>
        <begin position="24"/>
        <end position="34"/>
    </location>
</feature>
<keyword evidence="9" id="KW-0999">Mitochondrion inner membrane</keyword>
<evidence type="ECO:0000256" key="13">
    <source>
        <dbReference type="ARBA" id="ARBA00023157"/>
    </source>
</evidence>
<dbReference type="PANTHER" id="PTHR15224">
    <property type="entry name" value="NADH DEHYDROGENASE [UBIQUINONE] IRON-SULFUR PROTEIN 5"/>
    <property type="match status" value="1"/>
</dbReference>
<evidence type="ECO:0000256" key="5">
    <source>
        <dbReference type="ARBA" id="ARBA00011261"/>
    </source>
</evidence>
<reference evidence="18" key="1">
    <citation type="submission" date="2021-01" db="EMBL/GenBank/DDBJ databases">
        <authorList>
            <person name="Corre E."/>
            <person name="Pelletier E."/>
            <person name="Niang G."/>
            <person name="Scheremetjew M."/>
            <person name="Finn R."/>
            <person name="Kale V."/>
            <person name="Holt S."/>
            <person name="Cochrane G."/>
            <person name="Meng A."/>
            <person name="Brown T."/>
            <person name="Cohen L."/>
        </authorList>
    </citation>
    <scope>NUCLEOTIDE SEQUENCE</scope>
    <source>
        <strain evidence="18">RCC1693</strain>
    </source>
</reference>
<dbReference type="CDD" id="cd24141">
    <property type="entry name" value="NDUFS5-like"/>
    <property type="match status" value="1"/>
</dbReference>
<feature type="region of interest" description="Disordered" evidence="17">
    <location>
        <begin position="82"/>
        <end position="102"/>
    </location>
</feature>
<keyword evidence="11" id="KW-0496">Mitochondrion</keyword>
<proteinExistence type="inferred from homology"/>
<evidence type="ECO:0000256" key="10">
    <source>
        <dbReference type="ARBA" id="ARBA00022982"/>
    </source>
</evidence>
<keyword evidence="13 16" id="KW-1015">Disulfide bond</keyword>
<dbReference type="AlphaFoldDB" id="A0A7S2D6H1"/>
<keyword evidence="8" id="KW-0679">Respiratory chain</keyword>
<comment type="function">
    <text evidence="1">Accessory subunit of the mitochondrial membrane respiratory chain NADH dehydrogenase (Complex I), that is believed not to be involved in catalysis. Complex I functions in the transfer of electrons from NADH to the respiratory chain. The immediate electron acceptor for the enzyme is believed to be ubiquinone.</text>
</comment>
<evidence type="ECO:0000256" key="17">
    <source>
        <dbReference type="SAM" id="MobiDB-lite"/>
    </source>
</evidence>
<evidence type="ECO:0000256" key="3">
    <source>
        <dbReference type="ARBA" id="ARBA00004637"/>
    </source>
</evidence>
<evidence type="ECO:0000256" key="15">
    <source>
        <dbReference type="ARBA" id="ARBA00032739"/>
    </source>
</evidence>
<evidence type="ECO:0000256" key="12">
    <source>
        <dbReference type="ARBA" id="ARBA00023136"/>
    </source>
</evidence>
<evidence type="ECO:0000256" key="8">
    <source>
        <dbReference type="ARBA" id="ARBA00022660"/>
    </source>
</evidence>
<evidence type="ECO:0000256" key="2">
    <source>
        <dbReference type="ARBA" id="ARBA00004569"/>
    </source>
</evidence>
<comment type="similarity">
    <text evidence="4">Belongs to the complex I NDUFS5 subunit family.</text>
</comment>
<accession>A0A7S2D6H1</accession>
<name>A0A7S2D6H1_9STRA</name>
<dbReference type="InterPro" id="IPR019342">
    <property type="entry name" value="NADH_UbQ_OxRdtase_FeS-su5"/>
</dbReference>
<dbReference type="GO" id="GO:0005743">
    <property type="term" value="C:mitochondrial inner membrane"/>
    <property type="evidence" value="ECO:0007669"/>
    <property type="project" value="UniProtKB-SubCell"/>
</dbReference>
<evidence type="ECO:0000256" key="1">
    <source>
        <dbReference type="ARBA" id="ARBA00003195"/>
    </source>
</evidence>
<gene>
    <name evidence="18" type="ORF">FPAR1323_LOCUS15719</name>
</gene>
<feature type="disulfide bond" evidence="16">
    <location>
        <begin position="14"/>
        <end position="44"/>
    </location>
</feature>
<comment type="subcellular location">
    <subcellularLocation>
        <location evidence="3">Mitochondrion inner membrane</location>
        <topology evidence="3">Peripheral membrane protein</topology>
    </subcellularLocation>
    <subcellularLocation>
        <location evidence="2">Mitochondrion intermembrane space</location>
    </subcellularLocation>
</comment>
<dbReference type="EMBL" id="HBGT01030098">
    <property type="protein sequence ID" value="CAD9444861.1"/>
    <property type="molecule type" value="Transcribed_RNA"/>
</dbReference>
<evidence type="ECO:0000256" key="6">
    <source>
        <dbReference type="ARBA" id="ARBA00013482"/>
    </source>
</evidence>
<keyword evidence="12" id="KW-0472">Membrane</keyword>
<dbReference type="GO" id="GO:0005758">
    <property type="term" value="C:mitochondrial intermembrane space"/>
    <property type="evidence" value="ECO:0007669"/>
    <property type="project" value="UniProtKB-SubCell"/>
</dbReference>
<sequence length="102" mass="11227">MASGFGFKGGPGRCYPVWTQFTECMSQAPEATTCDDLRSDYFECLHHKKELVEVKRLKDEARVAHQKKLAEVAVISTGREGDYVQGKGETGGHSGFADKDAK</sequence>
<evidence type="ECO:0000256" key="11">
    <source>
        <dbReference type="ARBA" id="ARBA00023128"/>
    </source>
</evidence>
<organism evidence="18">
    <name type="scientific">Florenciella parvula</name>
    <dbReference type="NCBI Taxonomy" id="236787"/>
    <lineage>
        <taxon>Eukaryota</taxon>
        <taxon>Sar</taxon>
        <taxon>Stramenopiles</taxon>
        <taxon>Ochrophyta</taxon>
        <taxon>Dictyochophyceae</taxon>
        <taxon>Florenciellales</taxon>
        <taxon>Florenciella</taxon>
    </lineage>
</organism>
<evidence type="ECO:0000256" key="7">
    <source>
        <dbReference type="ARBA" id="ARBA00022448"/>
    </source>
</evidence>
<evidence type="ECO:0000313" key="18">
    <source>
        <dbReference type="EMBL" id="CAD9444861.1"/>
    </source>
</evidence>
<evidence type="ECO:0000256" key="4">
    <source>
        <dbReference type="ARBA" id="ARBA00007372"/>
    </source>
</evidence>
<keyword evidence="7" id="KW-0813">Transport</keyword>
<evidence type="ECO:0000256" key="16">
    <source>
        <dbReference type="PIRSR" id="PIRSR619342-50"/>
    </source>
</evidence>